<evidence type="ECO:0000256" key="1">
    <source>
        <dbReference type="ARBA" id="ARBA00004123"/>
    </source>
</evidence>
<dbReference type="STRING" id="984487.A0A1E4SHM8"/>
<keyword evidence="21" id="KW-1185">Reference proteome</keyword>
<feature type="compositionally biased region" description="Basic and acidic residues" evidence="19">
    <location>
        <begin position="123"/>
        <end position="145"/>
    </location>
</feature>
<keyword evidence="12" id="KW-0175">Coiled coil</keyword>
<evidence type="ECO:0000256" key="9">
    <source>
        <dbReference type="ARBA" id="ARBA00022776"/>
    </source>
</evidence>
<evidence type="ECO:0000256" key="10">
    <source>
        <dbReference type="ARBA" id="ARBA00022829"/>
    </source>
</evidence>
<evidence type="ECO:0000256" key="6">
    <source>
        <dbReference type="ARBA" id="ARBA00022490"/>
    </source>
</evidence>
<evidence type="ECO:0000256" key="18">
    <source>
        <dbReference type="ARBA" id="ARBA00044358"/>
    </source>
</evidence>
<keyword evidence="14" id="KW-0539">Nucleus</keyword>
<dbReference type="GO" id="GO:0051301">
    <property type="term" value="P:cell division"/>
    <property type="evidence" value="ECO:0007669"/>
    <property type="project" value="UniProtKB-KW"/>
</dbReference>
<evidence type="ECO:0000256" key="16">
    <source>
        <dbReference type="ARBA" id="ARBA00023328"/>
    </source>
</evidence>
<dbReference type="Proteomes" id="UP000094285">
    <property type="component" value="Unassembled WGS sequence"/>
</dbReference>
<keyword evidence="8" id="KW-0493">Microtubule</keyword>
<protein>
    <recommendedName>
        <fullName evidence="17">DASH complex subunit DUO1</fullName>
    </recommendedName>
    <alternativeName>
        <fullName evidence="18">Outer kinetochore protein DUO1</fullName>
    </alternativeName>
</protein>
<evidence type="ECO:0000256" key="7">
    <source>
        <dbReference type="ARBA" id="ARBA00022618"/>
    </source>
</evidence>
<evidence type="ECO:0000256" key="2">
    <source>
        <dbReference type="ARBA" id="ARBA00004186"/>
    </source>
</evidence>
<dbReference type="Pfam" id="PF08651">
    <property type="entry name" value="DASH_Duo1"/>
    <property type="match status" value="1"/>
</dbReference>
<keyword evidence="9" id="KW-0498">Mitosis</keyword>
<dbReference type="OrthoDB" id="5599235at2759"/>
<dbReference type="RefSeq" id="XP_020064118.1">
    <property type="nucleotide sequence ID" value="XM_020206735.1"/>
</dbReference>
<dbReference type="InterPro" id="IPR013960">
    <property type="entry name" value="DASH_Duo1"/>
</dbReference>
<dbReference type="GO" id="GO:0042729">
    <property type="term" value="C:DASH complex"/>
    <property type="evidence" value="ECO:0007669"/>
    <property type="project" value="InterPro"/>
</dbReference>
<sequence length="162" mass="18238">MASEHGNGANPGPGGTSGPSSNIHTTALERELAQLERINSTISRLISTIRTTHTNIDSMNESSNNTHILLDQWIRILSQTNFTHEIINDGWNGETADVEGLAELEKSLLEELASLEDENGALRRKIDEKEKERQETESKQEEIATRRRRELGLLRTTKRPRI</sequence>
<evidence type="ECO:0000256" key="15">
    <source>
        <dbReference type="ARBA" id="ARBA00023306"/>
    </source>
</evidence>
<comment type="subcellular location">
    <subcellularLocation>
        <location evidence="3">Chromosome</location>
        <location evidence="3">Centromere</location>
        <location evidence="3">Kinetochore</location>
    </subcellularLocation>
    <subcellularLocation>
        <location evidence="2">Cytoplasm</location>
        <location evidence="2">Cytoskeleton</location>
        <location evidence="2">Spindle</location>
    </subcellularLocation>
    <subcellularLocation>
        <location evidence="1">Nucleus</location>
    </subcellularLocation>
</comment>
<evidence type="ECO:0000256" key="5">
    <source>
        <dbReference type="ARBA" id="ARBA00022454"/>
    </source>
</evidence>
<keyword evidence="10" id="KW-0159">Chromosome partition</keyword>
<feature type="region of interest" description="Disordered" evidence="19">
    <location>
        <begin position="123"/>
        <end position="162"/>
    </location>
</feature>
<name>A0A1E4SHM8_9ASCO</name>
<evidence type="ECO:0000313" key="20">
    <source>
        <dbReference type="EMBL" id="ODV78996.1"/>
    </source>
</evidence>
<evidence type="ECO:0000256" key="12">
    <source>
        <dbReference type="ARBA" id="ARBA00023054"/>
    </source>
</evidence>
<evidence type="ECO:0000256" key="8">
    <source>
        <dbReference type="ARBA" id="ARBA00022701"/>
    </source>
</evidence>
<dbReference type="PANTHER" id="PTHR28216">
    <property type="entry name" value="DASH COMPLEX SUBUNIT DUO1"/>
    <property type="match status" value="1"/>
</dbReference>
<proteinExistence type="inferred from homology"/>
<evidence type="ECO:0000256" key="11">
    <source>
        <dbReference type="ARBA" id="ARBA00022838"/>
    </source>
</evidence>
<dbReference type="GO" id="GO:0072686">
    <property type="term" value="C:mitotic spindle"/>
    <property type="evidence" value="ECO:0007669"/>
    <property type="project" value="InterPro"/>
</dbReference>
<comment type="similarity">
    <text evidence="4">Belongs to the DASH complex DUO1 family.</text>
</comment>
<keyword evidence="6" id="KW-0963">Cytoplasm</keyword>
<keyword evidence="7" id="KW-0132">Cell division</keyword>
<dbReference type="EMBL" id="KV453912">
    <property type="protein sequence ID" value="ODV78996.1"/>
    <property type="molecule type" value="Genomic_DNA"/>
</dbReference>
<evidence type="ECO:0000313" key="21">
    <source>
        <dbReference type="Proteomes" id="UP000094285"/>
    </source>
</evidence>
<reference evidence="21" key="1">
    <citation type="submission" date="2016-05" db="EMBL/GenBank/DDBJ databases">
        <title>Comparative genomics of biotechnologically important yeasts.</title>
        <authorList>
            <consortium name="DOE Joint Genome Institute"/>
            <person name="Riley R."/>
            <person name="Haridas S."/>
            <person name="Wolfe K.H."/>
            <person name="Lopes M.R."/>
            <person name="Hittinger C.T."/>
            <person name="Goker M."/>
            <person name="Salamov A."/>
            <person name="Wisecaver J."/>
            <person name="Long T.M."/>
            <person name="Aerts A.L."/>
            <person name="Barry K."/>
            <person name="Choi C."/>
            <person name="Clum A."/>
            <person name="Coughlan A.Y."/>
            <person name="Deshpande S."/>
            <person name="Douglass A.P."/>
            <person name="Hanson S.J."/>
            <person name="Klenk H.-P."/>
            <person name="Labutti K."/>
            <person name="Lapidus A."/>
            <person name="Lindquist E."/>
            <person name="Lipzen A."/>
            <person name="Meier-Kolthoff J.P."/>
            <person name="Ohm R.A."/>
            <person name="Otillar R.P."/>
            <person name="Pangilinan J."/>
            <person name="Peng Y."/>
            <person name="Rokas A."/>
            <person name="Rosa C.A."/>
            <person name="Scheuner C."/>
            <person name="Sibirny A.A."/>
            <person name="Slot J.C."/>
            <person name="Stielow J.B."/>
            <person name="Sun H."/>
            <person name="Kurtzman C.P."/>
            <person name="Blackwell M."/>
            <person name="Grigoriev I.V."/>
            <person name="Jeffries T.W."/>
        </authorList>
    </citation>
    <scope>NUCLEOTIDE SEQUENCE [LARGE SCALE GENOMIC DNA]</scope>
    <source>
        <strain evidence="21">NRRL Y-17324</strain>
    </source>
</reference>
<dbReference type="GO" id="GO:0005874">
    <property type="term" value="C:microtubule"/>
    <property type="evidence" value="ECO:0007669"/>
    <property type="project" value="UniProtKB-KW"/>
</dbReference>
<evidence type="ECO:0000256" key="17">
    <source>
        <dbReference type="ARBA" id="ARBA00044152"/>
    </source>
</evidence>
<dbReference type="GO" id="GO:0000278">
    <property type="term" value="P:mitotic cell cycle"/>
    <property type="evidence" value="ECO:0007669"/>
    <property type="project" value="InterPro"/>
</dbReference>
<accession>A0A1E4SHM8</accession>
<keyword evidence="5" id="KW-0158">Chromosome</keyword>
<gene>
    <name evidence="20" type="ORF">CANTADRAFT_21778</name>
</gene>
<evidence type="ECO:0000256" key="4">
    <source>
        <dbReference type="ARBA" id="ARBA00005366"/>
    </source>
</evidence>
<dbReference type="AlphaFoldDB" id="A0A1E4SHM8"/>
<dbReference type="GO" id="GO:0007059">
    <property type="term" value="P:chromosome segregation"/>
    <property type="evidence" value="ECO:0007669"/>
    <property type="project" value="UniProtKB-KW"/>
</dbReference>
<keyword evidence="13" id="KW-0206">Cytoskeleton</keyword>
<organism evidence="20 21">
    <name type="scientific">Suhomyces tanzawaensis NRRL Y-17324</name>
    <dbReference type="NCBI Taxonomy" id="984487"/>
    <lineage>
        <taxon>Eukaryota</taxon>
        <taxon>Fungi</taxon>
        <taxon>Dikarya</taxon>
        <taxon>Ascomycota</taxon>
        <taxon>Saccharomycotina</taxon>
        <taxon>Pichiomycetes</taxon>
        <taxon>Debaryomycetaceae</taxon>
        <taxon>Suhomyces</taxon>
    </lineage>
</organism>
<keyword evidence="15" id="KW-0131">Cell cycle</keyword>
<evidence type="ECO:0000256" key="3">
    <source>
        <dbReference type="ARBA" id="ARBA00004629"/>
    </source>
</evidence>
<keyword evidence="11" id="KW-0995">Kinetochore</keyword>
<dbReference type="PANTHER" id="PTHR28216:SF1">
    <property type="entry name" value="DASH COMPLEX SUBUNIT DUO1"/>
    <property type="match status" value="1"/>
</dbReference>
<dbReference type="GeneID" id="30980872"/>
<keyword evidence="16" id="KW-0137">Centromere</keyword>
<evidence type="ECO:0000256" key="19">
    <source>
        <dbReference type="SAM" id="MobiDB-lite"/>
    </source>
</evidence>
<feature type="region of interest" description="Disordered" evidence="19">
    <location>
        <begin position="1"/>
        <end position="23"/>
    </location>
</feature>
<evidence type="ECO:0000256" key="13">
    <source>
        <dbReference type="ARBA" id="ARBA00023212"/>
    </source>
</evidence>
<evidence type="ECO:0000256" key="14">
    <source>
        <dbReference type="ARBA" id="ARBA00023242"/>
    </source>
</evidence>